<keyword evidence="9" id="KW-1015">Disulfide bond</keyword>
<dbReference type="PRINTS" id="PR00252">
    <property type="entry name" value="NRIONCHANNEL"/>
</dbReference>
<feature type="transmembrane region" description="Helical" evidence="15">
    <location>
        <begin position="339"/>
        <end position="357"/>
    </location>
</feature>
<feature type="domain" description="Neurotransmitter-gated ion-channel transmembrane" evidence="18">
    <location>
        <begin position="249"/>
        <end position="498"/>
    </location>
</feature>
<protein>
    <submittedName>
        <fullName evidence="19">Uncharacterized protein</fullName>
    </submittedName>
</protein>
<feature type="region of interest" description="Disordered" evidence="16">
    <location>
        <begin position="364"/>
        <end position="431"/>
    </location>
</feature>
<dbReference type="Proteomes" id="UP001347796">
    <property type="component" value="Unassembled WGS sequence"/>
</dbReference>
<gene>
    <name evidence="19" type="ORF">SNE40_011564</name>
</gene>
<keyword evidence="20" id="KW-1185">Reference proteome</keyword>
<evidence type="ECO:0000256" key="6">
    <source>
        <dbReference type="ARBA" id="ARBA00023018"/>
    </source>
</evidence>
<proteinExistence type="inferred from homology"/>
<dbReference type="InterPro" id="IPR006029">
    <property type="entry name" value="Neurotrans-gated_channel_TM"/>
</dbReference>
<dbReference type="InterPro" id="IPR006202">
    <property type="entry name" value="Neur_chan_lig-bd"/>
</dbReference>
<dbReference type="PRINTS" id="PR00254">
    <property type="entry name" value="NICOTINICR"/>
</dbReference>
<comment type="similarity">
    <text evidence="1">Belongs to the ligand-gated ion channel (TC 1.A.9) family. Acetylcholine receptor (TC 1.A.9.1) subfamily.</text>
</comment>
<dbReference type="GO" id="GO:0004888">
    <property type="term" value="F:transmembrane signaling receptor activity"/>
    <property type="evidence" value="ECO:0007669"/>
    <property type="project" value="InterPro"/>
</dbReference>
<keyword evidence="5 15" id="KW-1133">Transmembrane helix</keyword>
<evidence type="ECO:0000256" key="9">
    <source>
        <dbReference type="ARBA" id="ARBA00023157"/>
    </source>
</evidence>
<sequence>METDVYHSPKCLLVLLIICHLWWCSLASDTSVLPDEQRLSRKLFHNYDTSVRPVFNSSHSVVVTFNYNLIQVMDMDEKNQVLTLNAWLEWGWIDERMTWNPKDFNGLEVFRVPASKLWLPDILLYNNADDYTSGFMKCNVMIFSNGLVLWSPPARLRSSCHIDITYFPFDSQVCSQKFGSWTYDKAQVDLRNKSNILEVSNYITNGEWTLAKYTLKRNEVKYPIGDAVFPDVTIYITIYRRILYYVLNILLPCFWLNILSVLTFCLPPDAGEKLTLSITVLLSYSVFMLLVADTMPPTSESVPLIEVYLTMSMAMSSVSVIMTVLVLKLHHSPPNPTEVPNWVRFLILGVLAKIIQCKCSPRKDKKKSNARSATNSNKYKEPEVTSNLIPEPTPYSRNSFSSDASRAEDNTSNVDSRINRRSTSNQESSSEYRAHLYERSAYGMEELLKYLKLIVKKTDKEAEEEDLTDEWKQVALIVDRTMFYIFLFITLFSTLVILVIVPAASYVKSGRT</sequence>
<dbReference type="FunFam" id="1.20.58.390:FF:000073">
    <property type="entry name" value="Neuronal acetylcholine receptor subunit alpha-9-II"/>
    <property type="match status" value="1"/>
</dbReference>
<keyword evidence="7 15" id="KW-0406">Ion transport</keyword>
<dbReference type="CDD" id="cd19051">
    <property type="entry name" value="LGIC_TM_cation"/>
    <property type="match status" value="1"/>
</dbReference>
<keyword evidence="11" id="KW-0325">Glycoprotein</keyword>
<evidence type="ECO:0000256" key="16">
    <source>
        <dbReference type="SAM" id="MobiDB-lite"/>
    </source>
</evidence>
<feature type="chain" id="PRO_5042665611" evidence="15">
    <location>
        <begin position="28"/>
        <end position="512"/>
    </location>
</feature>
<keyword evidence="3" id="KW-1003">Cell membrane</keyword>
<evidence type="ECO:0000313" key="20">
    <source>
        <dbReference type="Proteomes" id="UP001347796"/>
    </source>
</evidence>
<dbReference type="CDD" id="cd18997">
    <property type="entry name" value="LGIC_ECD_nAChR"/>
    <property type="match status" value="1"/>
</dbReference>
<keyword evidence="8 15" id="KW-0472">Membrane</keyword>
<organism evidence="19 20">
    <name type="scientific">Patella caerulea</name>
    <name type="common">Rayed Mediterranean limpet</name>
    <dbReference type="NCBI Taxonomy" id="87958"/>
    <lineage>
        <taxon>Eukaryota</taxon>
        <taxon>Metazoa</taxon>
        <taxon>Spiralia</taxon>
        <taxon>Lophotrochozoa</taxon>
        <taxon>Mollusca</taxon>
        <taxon>Gastropoda</taxon>
        <taxon>Patellogastropoda</taxon>
        <taxon>Patelloidea</taxon>
        <taxon>Patellidae</taxon>
        <taxon>Patella</taxon>
    </lineage>
</organism>
<reference evidence="19 20" key="1">
    <citation type="submission" date="2024-01" db="EMBL/GenBank/DDBJ databases">
        <title>The genome of the rayed Mediterranean limpet Patella caerulea (Linnaeus, 1758).</title>
        <authorList>
            <person name="Anh-Thu Weber A."/>
            <person name="Halstead-Nussloch G."/>
        </authorList>
    </citation>
    <scope>NUCLEOTIDE SEQUENCE [LARGE SCALE GENOMIC DNA]</scope>
    <source>
        <strain evidence="19">AATW-2023a</strain>
        <tissue evidence="19">Whole specimen</tissue>
    </source>
</reference>
<dbReference type="InterPro" id="IPR036719">
    <property type="entry name" value="Neuro-gated_channel_TM_sf"/>
</dbReference>
<evidence type="ECO:0000256" key="5">
    <source>
        <dbReference type="ARBA" id="ARBA00022989"/>
    </source>
</evidence>
<dbReference type="GO" id="GO:0022848">
    <property type="term" value="F:acetylcholine-gated monoatomic cation-selective channel activity"/>
    <property type="evidence" value="ECO:0007669"/>
    <property type="project" value="InterPro"/>
</dbReference>
<comment type="subcellular location">
    <subcellularLocation>
        <location evidence="14">Synaptic cell membrane</location>
        <topology evidence="14">Multi-pass membrane protein</topology>
    </subcellularLocation>
</comment>
<evidence type="ECO:0000256" key="10">
    <source>
        <dbReference type="ARBA" id="ARBA00023170"/>
    </source>
</evidence>
<accession>A0AAN8PPH5</accession>
<dbReference type="EMBL" id="JAZGQO010000008">
    <property type="protein sequence ID" value="KAK6179143.1"/>
    <property type="molecule type" value="Genomic_DNA"/>
</dbReference>
<dbReference type="InterPro" id="IPR018000">
    <property type="entry name" value="Neurotransmitter_ion_chnl_CS"/>
</dbReference>
<feature type="transmembrane region" description="Helical" evidence="15">
    <location>
        <begin position="242"/>
        <end position="262"/>
    </location>
</feature>
<dbReference type="Gene3D" id="1.20.58.390">
    <property type="entry name" value="Neurotransmitter-gated ion-channel transmembrane domain"/>
    <property type="match status" value="2"/>
</dbReference>
<dbReference type="InterPro" id="IPR038050">
    <property type="entry name" value="Neuro_actylchol_rec"/>
</dbReference>
<dbReference type="InterPro" id="IPR006201">
    <property type="entry name" value="Neur_channel"/>
</dbReference>
<evidence type="ECO:0000256" key="11">
    <source>
        <dbReference type="ARBA" id="ARBA00023180"/>
    </source>
</evidence>
<dbReference type="SUPFAM" id="SSF63712">
    <property type="entry name" value="Nicotinic receptor ligand binding domain-like"/>
    <property type="match status" value="1"/>
</dbReference>
<evidence type="ECO:0000256" key="14">
    <source>
        <dbReference type="ARBA" id="ARBA00034099"/>
    </source>
</evidence>
<feature type="compositionally biased region" description="Polar residues" evidence="16">
    <location>
        <begin position="395"/>
        <end position="429"/>
    </location>
</feature>
<keyword evidence="12" id="KW-1071">Ligand-gated ion channel</keyword>
<name>A0AAN8PPH5_PATCE</name>
<feature type="domain" description="Neurotransmitter-gated ion-channel ligand-binding" evidence="17">
    <location>
        <begin position="36"/>
        <end position="241"/>
    </location>
</feature>
<dbReference type="InterPro" id="IPR036734">
    <property type="entry name" value="Neur_chan_lig-bd_sf"/>
</dbReference>
<evidence type="ECO:0000256" key="1">
    <source>
        <dbReference type="ARBA" id="ARBA00009237"/>
    </source>
</evidence>
<evidence type="ECO:0000256" key="8">
    <source>
        <dbReference type="ARBA" id="ARBA00023136"/>
    </source>
</evidence>
<evidence type="ECO:0000256" key="12">
    <source>
        <dbReference type="ARBA" id="ARBA00023286"/>
    </source>
</evidence>
<keyword evidence="2 15" id="KW-0813">Transport</keyword>
<dbReference type="FunFam" id="2.70.170.10:FF:000016">
    <property type="entry name" value="Nicotinic acetylcholine receptor subunit"/>
    <property type="match status" value="1"/>
</dbReference>
<feature type="transmembrane region" description="Helical" evidence="15">
    <location>
        <begin position="274"/>
        <end position="292"/>
    </location>
</feature>
<evidence type="ECO:0000259" key="17">
    <source>
        <dbReference type="Pfam" id="PF02931"/>
    </source>
</evidence>
<evidence type="ECO:0000256" key="13">
    <source>
        <dbReference type="ARBA" id="ARBA00023303"/>
    </source>
</evidence>
<feature type="signal peptide" evidence="15">
    <location>
        <begin position="1"/>
        <end position="27"/>
    </location>
</feature>
<dbReference type="AlphaFoldDB" id="A0AAN8PPH5"/>
<evidence type="ECO:0000256" key="4">
    <source>
        <dbReference type="ARBA" id="ARBA00022692"/>
    </source>
</evidence>
<evidence type="ECO:0000256" key="2">
    <source>
        <dbReference type="ARBA" id="ARBA00022448"/>
    </source>
</evidence>
<dbReference type="Pfam" id="PF02931">
    <property type="entry name" value="Neur_chan_LBD"/>
    <property type="match status" value="1"/>
</dbReference>
<evidence type="ECO:0000256" key="15">
    <source>
        <dbReference type="RuleBase" id="RU000687"/>
    </source>
</evidence>
<evidence type="ECO:0000313" key="19">
    <source>
        <dbReference type="EMBL" id="KAK6179143.1"/>
    </source>
</evidence>
<comment type="caution">
    <text evidence="19">The sequence shown here is derived from an EMBL/GenBank/DDBJ whole genome shotgun (WGS) entry which is preliminary data.</text>
</comment>
<dbReference type="SUPFAM" id="SSF90112">
    <property type="entry name" value="Neurotransmitter-gated ion-channel transmembrane pore"/>
    <property type="match status" value="1"/>
</dbReference>
<keyword evidence="10" id="KW-0675">Receptor</keyword>
<dbReference type="PANTHER" id="PTHR18945">
    <property type="entry name" value="NEUROTRANSMITTER GATED ION CHANNEL"/>
    <property type="match status" value="1"/>
</dbReference>
<dbReference type="PROSITE" id="PS00236">
    <property type="entry name" value="NEUROTR_ION_CHANNEL"/>
    <property type="match status" value="1"/>
</dbReference>
<dbReference type="InterPro" id="IPR002394">
    <property type="entry name" value="Nicotinic_acetylcholine_rcpt"/>
</dbReference>
<keyword evidence="13 15" id="KW-0407">Ion channel</keyword>
<dbReference type="NCBIfam" id="TIGR00860">
    <property type="entry name" value="LIC"/>
    <property type="match status" value="1"/>
</dbReference>
<feature type="transmembrane region" description="Helical" evidence="15">
    <location>
        <begin position="304"/>
        <end position="327"/>
    </location>
</feature>
<feature type="transmembrane region" description="Helical" evidence="15">
    <location>
        <begin position="482"/>
        <end position="507"/>
    </location>
</feature>
<evidence type="ECO:0000259" key="18">
    <source>
        <dbReference type="Pfam" id="PF02932"/>
    </source>
</evidence>
<evidence type="ECO:0000256" key="7">
    <source>
        <dbReference type="ARBA" id="ARBA00023065"/>
    </source>
</evidence>
<evidence type="ECO:0000256" key="3">
    <source>
        <dbReference type="ARBA" id="ARBA00022475"/>
    </source>
</evidence>
<keyword evidence="15" id="KW-0732">Signal</keyword>
<dbReference type="Pfam" id="PF02932">
    <property type="entry name" value="Neur_chan_memb"/>
    <property type="match status" value="1"/>
</dbReference>
<keyword evidence="6" id="KW-0770">Synapse</keyword>
<keyword evidence="4 15" id="KW-0812">Transmembrane</keyword>
<dbReference type="Gene3D" id="2.70.170.10">
    <property type="entry name" value="Neurotransmitter-gated ion-channel ligand-binding domain"/>
    <property type="match status" value="1"/>
</dbReference>
<dbReference type="GO" id="GO:0045211">
    <property type="term" value="C:postsynaptic membrane"/>
    <property type="evidence" value="ECO:0007669"/>
    <property type="project" value="InterPro"/>
</dbReference>